<dbReference type="eggNOG" id="COG2503">
    <property type="taxonomic scope" value="Bacteria"/>
</dbReference>
<protein>
    <recommendedName>
        <fullName evidence="4">Xylosidase/arabinosidase</fullName>
    </recommendedName>
</protein>
<feature type="region of interest" description="Disordered" evidence="1">
    <location>
        <begin position="46"/>
        <end position="67"/>
    </location>
</feature>
<evidence type="ECO:0000313" key="2">
    <source>
        <dbReference type="EMBL" id="ABF08540.1"/>
    </source>
</evidence>
<dbReference type="KEGG" id="rme:Rmet_1657"/>
<dbReference type="HOGENOM" id="CLU_019346_1_0_4"/>
<gene>
    <name evidence="2" type="ordered locus">Rmet_1657</name>
</gene>
<dbReference type="AlphaFoldDB" id="Q1LMT6"/>
<dbReference type="Gene3D" id="3.20.20.80">
    <property type="entry name" value="Glycosidases"/>
    <property type="match status" value="1"/>
</dbReference>
<evidence type="ECO:0000313" key="3">
    <source>
        <dbReference type="Proteomes" id="UP000002429"/>
    </source>
</evidence>
<sequence length="473" mass="51043">MISLLACADMADHRHWNELLRAMARFGAMCFAAGVMAACDGGSGSGQTITPTPSATPTQPAQTAQPTQQPAGALSALVLVGYQGWYGCPGDDASGNLFWQHWFVGAIVPGSLTVDQLPDMQALPANQLCNTGLFVRSGAPLLLYSAQNPQVVALHFEWMRTYGIDGAAVQRFVSETTDPVKRARSDTVLLNAMHAAQASGRVFYITYDVSGADAATVTDAIRTDWRHVVNDLKLTASTAYLRDRDRPVLQLWGFGFPDRPGDPALVSQLISDLHIGAGGLLAATLIGGVPEAWRTLGAGSKSDASWSQIYRSYDVISPWSVGSFDNDVNADAFLETFVIPDREETQRLGIEYLPVVFPGFSWHNLMHQRGTDRPLNEIPRNCGRFLWHQVTNLLSAGRTGIFVAMFDEMDEGTALLPTLADPNALPAGVEMVTPALDGCQIPGDWYLQVTGRAARAVHEGSQPPADLATAMRN</sequence>
<accession>Q1LMT6</accession>
<keyword evidence="3" id="KW-1185">Reference proteome</keyword>
<evidence type="ECO:0000256" key="1">
    <source>
        <dbReference type="SAM" id="MobiDB-lite"/>
    </source>
</evidence>
<proteinExistence type="predicted"/>
<organism evidence="2 3">
    <name type="scientific">Cupriavidus metallidurans (strain ATCC 43123 / DSM 2839 / NBRC 102507 / CH34)</name>
    <name type="common">Ralstonia metallidurans</name>
    <dbReference type="NCBI Taxonomy" id="266264"/>
    <lineage>
        <taxon>Bacteria</taxon>
        <taxon>Pseudomonadati</taxon>
        <taxon>Pseudomonadota</taxon>
        <taxon>Betaproteobacteria</taxon>
        <taxon>Burkholderiales</taxon>
        <taxon>Burkholderiaceae</taxon>
        <taxon>Cupriavidus</taxon>
    </lineage>
</organism>
<dbReference type="Proteomes" id="UP000002429">
    <property type="component" value="Chromosome"/>
</dbReference>
<reference evidence="3" key="1">
    <citation type="journal article" date="2010" name="PLoS ONE">
        <title>The complete genome sequence of Cupriavidus metallidurans strain CH34, a master survivalist in harsh and anthropogenic environments.</title>
        <authorList>
            <person name="Janssen P.J."/>
            <person name="Van Houdt R."/>
            <person name="Moors H."/>
            <person name="Monsieurs P."/>
            <person name="Morin N."/>
            <person name="Michaux A."/>
            <person name="Benotmane M.A."/>
            <person name="Leys N."/>
            <person name="Vallaeys T."/>
            <person name="Lapidus A."/>
            <person name="Monchy S."/>
            <person name="Medigue C."/>
            <person name="Taghavi S."/>
            <person name="McCorkle S."/>
            <person name="Dunn J."/>
            <person name="van der Lelie D."/>
            <person name="Mergeay M."/>
        </authorList>
    </citation>
    <scope>NUCLEOTIDE SEQUENCE [LARGE SCALE GENOMIC DNA]</scope>
    <source>
        <strain evidence="3">ATCC 43123 / DSM 2839 / NBRC 102507 / CH34</strain>
    </source>
</reference>
<dbReference type="SMR" id="Q1LMT6"/>
<dbReference type="CDD" id="cd11576">
    <property type="entry name" value="GH99_GH71_like_2"/>
    <property type="match status" value="1"/>
</dbReference>
<name>Q1LMT6_CUPMC</name>
<dbReference type="EMBL" id="CP000352">
    <property type="protein sequence ID" value="ABF08540.1"/>
    <property type="molecule type" value="Genomic_DNA"/>
</dbReference>
<evidence type="ECO:0008006" key="4">
    <source>
        <dbReference type="Google" id="ProtNLM"/>
    </source>
</evidence>
<dbReference type="STRING" id="266264.Rmet_1657"/>
<feature type="compositionally biased region" description="Low complexity" evidence="1">
    <location>
        <begin position="47"/>
        <end position="67"/>
    </location>
</feature>